<sequence>MCTDFGKVEILLARTIGNARILCFLRRLLHWLHCCGVYACWRFNGRQMPPKGAKAALSAGRVKPLRTSATTRQGAAIEVTRGSGEKTSAKSKNT</sequence>
<dbReference type="AlphaFoldDB" id="A0AAV7NR67"/>
<organism evidence="2 3">
    <name type="scientific">Pleurodeles waltl</name>
    <name type="common">Iberian ribbed newt</name>
    <dbReference type="NCBI Taxonomy" id="8319"/>
    <lineage>
        <taxon>Eukaryota</taxon>
        <taxon>Metazoa</taxon>
        <taxon>Chordata</taxon>
        <taxon>Craniata</taxon>
        <taxon>Vertebrata</taxon>
        <taxon>Euteleostomi</taxon>
        <taxon>Amphibia</taxon>
        <taxon>Batrachia</taxon>
        <taxon>Caudata</taxon>
        <taxon>Salamandroidea</taxon>
        <taxon>Salamandridae</taxon>
        <taxon>Pleurodelinae</taxon>
        <taxon>Pleurodeles</taxon>
    </lineage>
</organism>
<proteinExistence type="predicted"/>
<protein>
    <submittedName>
        <fullName evidence="2">Uncharacterized protein</fullName>
    </submittedName>
</protein>
<keyword evidence="3" id="KW-1185">Reference proteome</keyword>
<evidence type="ECO:0000313" key="2">
    <source>
        <dbReference type="EMBL" id="KAJ1118542.1"/>
    </source>
</evidence>
<dbReference type="Proteomes" id="UP001066276">
    <property type="component" value="Chromosome 8"/>
</dbReference>
<name>A0AAV7NR67_PLEWA</name>
<comment type="caution">
    <text evidence="2">The sequence shown here is derived from an EMBL/GenBank/DDBJ whole genome shotgun (WGS) entry which is preliminary data.</text>
</comment>
<dbReference type="EMBL" id="JANPWB010000012">
    <property type="protein sequence ID" value="KAJ1118542.1"/>
    <property type="molecule type" value="Genomic_DNA"/>
</dbReference>
<feature type="region of interest" description="Disordered" evidence="1">
    <location>
        <begin position="66"/>
        <end position="94"/>
    </location>
</feature>
<reference evidence="2" key="1">
    <citation type="journal article" date="2022" name="bioRxiv">
        <title>Sequencing and chromosome-scale assembly of the giantPleurodeles waltlgenome.</title>
        <authorList>
            <person name="Brown T."/>
            <person name="Elewa A."/>
            <person name="Iarovenko S."/>
            <person name="Subramanian E."/>
            <person name="Araus A.J."/>
            <person name="Petzold A."/>
            <person name="Susuki M."/>
            <person name="Suzuki K.-i.T."/>
            <person name="Hayashi T."/>
            <person name="Toyoda A."/>
            <person name="Oliveira C."/>
            <person name="Osipova E."/>
            <person name="Leigh N.D."/>
            <person name="Simon A."/>
            <person name="Yun M.H."/>
        </authorList>
    </citation>
    <scope>NUCLEOTIDE SEQUENCE</scope>
    <source>
        <strain evidence="2">20211129_DDA</strain>
        <tissue evidence="2">Liver</tissue>
    </source>
</reference>
<evidence type="ECO:0000313" key="3">
    <source>
        <dbReference type="Proteomes" id="UP001066276"/>
    </source>
</evidence>
<gene>
    <name evidence="2" type="ORF">NDU88_006733</name>
</gene>
<accession>A0AAV7NR67</accession>
<evidence type="ECO:0000256" key="1">
    <source>
        <dbReference type="SAM" id="MobiDB-lite"/>
    </source>
</evidence>